<reference evidence="2" key="1">
    <citation type="submission" date="2020-10" db="EMBL/GenBank/DDBJ databases">
        <title>Paenihalocynthiibacter styelae gen. nov., sp. nov., isolated from stalked sea squirt Styela clava.</title>
        <authorList>
            <person name="Kim Y.-O."/>
            <person name="Yoon J.-H."/>
        </authorList>
    </citation>
    <scope>NUCLEOTIDE SEQUENCE</scope>
    <source>
        <strain evidence="2">MYP1-1</strain>
    </source>
</reference>
<comment type="caution">
    <text evidence="2">The sequence shown here is derived from an EMBL/GenBank/DDBJ whole genome shotgun (WGS) entry which is preliminary data.</text>
</comment>
<keyword evidence="3" id="KW-1185">Reference proteome</keyword>
<dbReference type="Pfam" id="PF01425">
    <property type="entry name" value="Amidase"/>
    <property type="match status" value="1"/>
</dbReference>
<dbReference type="InterPro" id="IPR036928">
    <property type="entry name" value="AS_sf"/>
</dbReference>
<dbReference type="NCBIfam" id="NF005686">
    <property type="entry name" value="PRK07486.1"/>
    <property type="match status" value="1"/>
</dbReference>
<dbReference type="GO" id="GO:0004040">
    <property type="term" value="F:amidase activity"/>
    <property type="evidence" value="ECO:0007669"/>
    <property type="project" value="UniProtKB-EC"/>
</dbReference>
<evidence type="ECO:0000313" key="3">
    <source>
        <dbReference type="Proteomes" id="UP000640583"/>
    </source>
</evidence>
<protein>
    <submittedName>
        <fullName evidence="2">Amidase</fullName>
        <ecNumber evidence="2">3.5.1.4</ecNumber>
    </submittedName>
</protein>
<dbReference type="InterPro" id="IPR023631">
    <property type="entry name" value="Amidase_dom"/>
</dbReference>
<dbReference type="InterPro" id="IPR000120">
    <property type="entry name" value="Amidase"/>
</dbReference>
<dbReference type="PANTHER" id="PTHR11895:SF76">
    <property type="entry name" value="INDOLEACETAMIDE HYDROLASE"/>
    <property type="match status" value="1"/>
</dbReference>
<keyword evidence="2" id="KW-0378">Hydrolase</keyword>
<organism evidence="2 3">
    <name type="scientific">Halocynthiibacter styelae</name>
    <dbReference type="NCBI Taxonomy" id="2761955"/>
    <lineage>
        <taxon>Bacteria</taxon>
        <taxon>Pseudomonadati</taxon>
        <taxon>Pseudomonadota</taxon>
        <taxon>Alphaproteobacteria</taxon>
        <taxon>Rhodobacterales</taxon>
        <taxon>Paracoccaceae</taxon>
        <taxon>Halocynthiibacter</taxon>
    </lineage>
</organism>
<feature type="domain" description="Amidase" evidence="1">
    <location>
        <begin position="29"/>
        <end position="450"/>
    </location>
</feature>
<dbReference type="PANTHER" id="PTHR11895">
    <property type="entry name" value="TRANSAMIDASE"/>
    <property type="match status" value="1"/>
</dbReference>
<dbReference type="RefSeq" id="WP_228848699.1">
    <property type="nucleotide sequence ID" value="NZ_JADCKQ010000006.1"/>
</dbReference>
<dbReference type="EC" id="3.5.1.4" evidence="2"/>
<dbReference type="EMBL" id="JADCKQ010000006">
    <property type="protein sequence ID" value="MBI1493890.1"/>
    <property type="molecule type" value="Genomic_DNA"/>
</dbReference>
<evidence type="ECO:0000259" key="1">
    <source>
        <dbReference type="Pfam" id="PF01425"/>
    </source>
</evidence>
<dbReference type="Proteomes" id="UP000640583">
    <property type="component" value="Unassembled WGS sequence"/>
</dbReference>
<dbReference type="Gene3D" id="3.90.1300.10">
    <property type="entry name" value="Amidase signature (AS) domain"/>
    <property type="match status" value="1"/>
</dbReference>
<name>A0A8J7J5L9_9RHOB</name>
<dbReference type="SUPFAM" id="SSF75304">
    <property type="entry name" value="Amidase signature (AS) enzymes"/>
    <property type="match status" value="1"/>
</dbReference>
<proteinExistence type="predicted"/>
<accession>A0A8J7J5L9</accession>
<gene>
    <name evidence="2" type="ORF">H1D41_09615</name>
</gene>
<dbReference type="AlphaFoldDB" id="A0A8J7J5L9"/>
<sequence length="463" mass="49897">MNDPLSLTELDATDLAAMLRVGTLSVRQLAEACLDRIEAINPDVNAIVALRPREDILAEADAMEAAGPGKDQPLWGLPIAIKDLEEVAGLRSTSGSPLFKTHISENDSLMVSRLRAAGVLIIGKTNVPEFGLGSHSYNPVYGVTRNAFDHSRSAGGSSGGAAVALATGMLPIADGSDMMGSLRNPAGWNNVYGFRPSAGLVAKDPIGDSWSQGLSTNGPMARSPRDMDLMLKVIGQPDPQQPLGLPGYQGFEKVNPENITIGWIRDWSGYYPMEEGVLETCETALAALRKMGGNIVEYTPTIAPESLWDAWCILRSHTVAMSSMPLYADPKKRTHLKPAHIWEIEEGLNYSAQDIHHAGVIRSDWFREVARLDLTMLALPSAQMFPFDAELDWPKTIAGRDMGTYHRWMEVVIPASLIGLPAASIPAGFHNGLPMGLQLIGKTGQDAQVLGLAQAFHDATQTA</sequence>
<evidence type="ECO:0000313" key="2">
    <source>
        <dbReference type="EMBL" id="MBI1493890.1"/>
    </source>
</evidence>